<dbReference type="InterPro" id="IPR001041">
    <property type="entry name" value="2Fe-2S_ferredoxin-type"/>
</dbReference>
<dbReference type="Proteomes" id="UP000286732">
    <property type="component" value="Unassembled WGS sequence"/>
</dbReference>
<dbReference type="InterPro" id="IPR002888">
    <property type="entry name" value="2Fe-2S-bd"/>
</dbReference>
<dbReference type="Pfam" id="PF03450">
    <property type="entry name" value="CO_deh_flav_C"/>
    <property type="match status" value="1"/>
</dbReference>
<dbReference type="PROSITE" id="PS00197">
    <property type="entry name" value="2FE2S_FER_1"/>
    <property type="match status" value="1"/>
</dbReference>
<dbReference type="GO" id="GO:0005506">
    <property type="term" value="F:iron ion binding"/>
    <property type="evidence" value="ECO:0007669"/>
    <property type="project" value="InterPro"/>
</dbReference>
<protein>
    <recommendedName>
        <fullName evidence="6">FAD-binding PCMH-type domain-containing protein</fullName>
    </recommendedName>
</protein>
<evidence type="ECO:0000256" key="5">
    <source>
        <dbReference type="ARBA" id="ARBA00023004"/>
    </source>
</evidence>
<dbReference type="AlphaFoldDB" id="A0A432GBW2"/>
<dbReference type="SMART" id="SM01092">
    <property type="entry name" value="CO_deh_flav_C"/>
    <property type="match status" value="1"/>
</dbReference>
<evidence type="ECO:0000256" key="2">
    <source>
        <dbReference type="ARBA" id="ARBA00022723"/>
    </source>
</evidence>
<dbReference type="InterPro" id="IPR016167">
    <property type="entry name" value="FAD-bd_PCMH_sub1"/>
</dbReference>
<dbReference type="GO" id="GO:0051537">
    <property type="term" value="F:2 iron, 2 sulfur cluster binding"/>
    <property type="evidence" value="ECO:0007669"/>
    <property type="project" value="InterPro"/>
</dbReference>
<dbReference type="Gene3D" id="3.30.465.10">
    <property type="match status" value="1"/>
</dbReference>
<dbReference type="PANTHER" id="PTHR45444:SF3">
    <property type="entry name" value="XANTHINE DEHYDROGENASE"/>
    <property type="match status" value="1"/>
</dbReference>
<dbReference type="Gene3D" id="1.10.150.120">
    <property type="entry name" value="[2Fe-2S]-binding domain"/>
    <property type="match status" value="1"/>
</dbReference>
<dbReference type="SUPFAM" id="SSF54292">
    <property type="entry name" value="2Fe-2S ferredoxin-like"/>
    <property type="match status" value="1"/>
</dbReference>
<dbReference type="InterPro" id="IPR016169">
    <property type="entry name" value="FAD-bd_PCMH_sub2"/>
</dbReference>
<dbReference type="EMBL" id="QNZK01000137">
    <property type="protein sequence ID" value="RTZ85883.1"/>
    <property type="molecule type" value="Genomic_DNA"/>
</dbReference>
<dbReference type="GO" id="GO:0071949">
    <property type="term" value="F:FAD binding"/>
    <property type="evidence" value="ECO:0007669"/>
    <property type="project" value="InterPro"/>
</dbReference>
<dbReference type="PROSITE" id="PS51387">
    <property type="entry name" value="FAD_PCMH"/>
    <property type="match status" value="1"/>
</dbReference>
<evidence type="ECO:0000256" key="4">
    <source>
        <dbReference type="ARBA" id="ARBA00023002"/>
    </source>
</evidence>
<dbReference type="EMBL" id="QNZM01000120">
    <property type="protein sequence ID" value="RTZ81214.1"/>
    <property type="molecule type" value="Genomic_DNA"/>
</dbReference>
<evidence type="ECO:0000259" key="6">
    <source>
        <dbReference type="PROSITE" id="PS51387"/>
    </source>
</evidence>
<dbReference type="GO" id="GO:0016491">
    <property type="term" value="F:oxidoreductase activity"/>
    <property type="evidence" value="ECO:0007669"/>
    <property type="project" value="UniProtKB-KW"/>
</dbReference>
<evidence type="ECO:0000256" key="1">
    <source>
        <dbReference type="ARBA" id="ARBA00022630"/>
    </source>
</evidence>
<dbReference type="SUPFAM" id="SSF56176">
    <property type="entry name" value="FAD-binding/transporter-associated domain-like"/>
    <property type="match status" value="1"/>
</dbReference>
<feature type="domain" description="FAD-binding PCMH-type" evidence="6">
    <location>
        <begin position="199"/>
        <end position="372"/>
    </location>
</feature>
<reference evidence="9 10" key="1">
    <citation type="submission" date="2018-06" db="EMBL/GenBank/DDBJ databases">
        <title>Combined omics and stable isotope probing to characterize newly discovered Mariana Back-Arc vent microbial communities.</title>
        <authorList>
            <person name="Trembath-Reichert E."/>
            <person name="Huber J.A."/>
        </authorList>
    </citation>
    <scope>NUCLEOTIDE SEQUENCE [LARGE SCALE GENOMIC DNA]</scope>
    <source>
        <strain evidence="8">MAG 58</strain>
        <strain evidence="7">MAG 63_2</strain>
    </source>
</reference>
<dbReference type="Proteomes" id="UP000287917">
    <property type="component" value="Unassembled WGS sequence"/>
</dbReference>
<comment type="caution">
    <text evidence="7">The sequence shown here is derived from an EMBL/GenBank/DDBJ whole genome shotgun (WGS) entry which is preliminary data.</text>
</comment>
<dbReference type="Pfam" id="PF00111">
    <property type="entry name" value="Fer2"/>
    <property type="match status" value="1"/>
</dbReference>
<dbReference type="InterPro" id="IPR002346">
    <property type="entry name" value="Mopterin_DH_FAD-bd"/>
</dbReference>
<dbReference type="InterPro" id="IPR012675">
    <property type="entry name" value="Beta-grasp_dom_sf"/>
</dbReference>
<sequence>MRDYLLIYVNGRRYKISGKRGFQSLSDFLRYDLGMVGTKVVCAEGDCGSCTVLIGRVRNSQLLYEGIDSCIQYLYQLDCSHVITVEGLKDEAQIIHPVQKAMVDAAGSQCGYCTPGFVMALAAMLETGETLTRHSVQDGLTGNLCRCTGYEQIIDAGLSLNQKVIPKASKCYDAKAILADFMEHVVQPVYCEYEKKWNGAGQQVQFFVPAYLEEALEFKQKNKHVTVVAGGTDISVQMNKERLEPNCIMSLTHLTGLEILEIENKTVTVGAKVTWTELGEFCQEHLPELDEIISIFASRQIKNAATLAGNIANASPIADSLPFLHVIDAEMELTASHGTRWVNINRFYHGYKNTEMKPDELITRIRWNLPEPETVLKLYKVSKRKDLDISTFTAGILLRLKKGKIQNARLAFGGVGPVVLRLPKTEEFLQGKPMLPGIFHEAGKLARDEISPISDVRASSDYRLQLAENILLKFFHECSDNQNKKEAA</sequence>
<gene>
    <name evidence="8" type="ORF">DSY96_03900</name>
    <name evidence="7" type="ORF">DSY98_03175</name>
</gene>
<dbReference type="InterPro" id="IPR006058">
    <property type="entry name" value="2Fe2S_fd_BS"/>
</dbReference>
<dbReference type="InterPro" id="IPR005107">
    <property type="entry name" value="CO_DH_flav_C"/>
</dbReference>
<dbReference type="InterPro" id="IPR036683">
    <property type="entry name" value="CO_DH_flav_C_dom_sf"/>
</dbReference>
<dbReference type="SUPFAM" id="SSF47741">
    <property type="entry name" value="CO dehydrogenase ISP C-domain like"/>
    <property type="match status" value="1"/>
</dbReference>
<keyword evidence="5" id="KW-0408">Iron</keyword>
<dbReference type="InterPro" id="IPR036318">
    <property type="entry name" value="FAD-bd_PCMH-like_sf"/>
</dbReference>
<dbReference type="Pfam" id="PF00941">
    <property type="entry name" value="FAD_binding_5"/>
    <property type="match status" value="1"/>
</dbReference>
<dbReference type="InterPro" id="IPR036010">
    <property type="entry name" value="2Fe-2S_ferredoxin-like_sf"/>
</dbReference>
<evidence type="ECO:0000313" key="8">
    <source>
        <dbReference type="EMBL" id="RTZ85883.1"/>
    </source>
</evidence>
<name>A0A432GBW2_9DELT</name>
<dbReference type="InterPro" id="IPR012175">
    <property type="entry name" value="Xanth_DH_ssu_bac"/>
</dbReference>
<keyword evidence="4" id="KW-0560">Oxidoreductase</keyword>
<dbReference type="InterPro" id="IPR036884">
    <property type="entry name" value="2Fe-2S-bd_dom_sf"/>
</dbReference>
<evidence type="ECO:0000313" key="9">
    <source>
        <dbReference type="Proteomes" id="UP000286732"/>
    </source>
</evidence>
<proteinExistence type="predicted"/>
<dbReference type="InterPro" id="IPR016166">
    <property type="entry name" value="FAD-bd_PCMH"/>
</dbReference>
<dbReference type="Pfam" id="PF01799">
    <property type="entry name" value="Fer2_2"/>
    <property type="match status" value="1"/>
</dbReference>
<dbReference type="Gene3D" id="3.30.43.10">
    <property type="entry name" value="Uridine Diphospho-n-acetylenolpyruvylglucosamine Reductase, domain 2"/>
    <property type="match status" value="1"/>
</dbReference>
<accession>A0A432GBW2</accession>
<evidence type="ECO:0000313" key="7">
    <source>
        <dbReference type="EMBL" id="RTZ81214.1"/>
    </source>
</evidence>
<evidence type="ECO:0000256" key="3">
    <source>
        <dbReference type="ARBA" id="ARBA00022827"/>
    </source>
</evidence>
<dbReference type="PANTHER" id="PTHR45444">
    <property type="entry name" value="XANTHINE DEHYDROGENASE"/>
    <property type="match status" value="1"/>
</dbReference>
<dbReference type="PIRSF" id="PIRSF036557">
    <property type="entry name" value="XdhA_RC"/>
    <property type="match status" value="1"/>
</dbReference>
<dbReference type="SUPFAM" id="SSF55447">
    <property type="entry name" value="CO dehydrogenase flavoprotein C-terminal domain-like"/>
    <property type="match status" value="1"/>
</dbReference>
<dbReference type="Gene3D" id="3.10.20.30">
    <property type="match status" value="1"/>
</dbReference>
<keyword evidence="1" id="KW-0285">Flavoprotein</keyword>
<dbReference type="InterPro" id="IPR016208">
    <property type="entry name" value="Ald_Oxase/xanthine_DH-like"/>
</dbReference>
<keyword evidence="2" id="KW-0479">Metal-binding</keyword>
<dbReference type="Gene3D" id="3.30.390.50">
    <property type="entry name" value="CO dehydrogenase flavoprotein, C-terminal domain"/>
    <property type="match status" value="1"/>
</dbReference>
<keyword evidence="3" id="KW-0274">FAD</keyword>
<organism evidence="7 9">
    <name type="scientific">SAR324 cluster bacterium</name>
    <dbReference type="NCBI Taxonomy" id="2024889"/>
    <lineage>
        <taxon>Bacteria</taxon>
        <taxon>Deltaproteobacteria</taxon>
        <taxon>SAR324 cluster</taxon>
    </lineage>
</organism>
<evidence type="ECO:0000313" key="10">
    <source>
        <dbReference type="Proteomes" id="UP000287917"/>
    </source>
</evidence>